<proteinExistence type="predicted"/>
<protein>
    <submittedName>
        <fullName evidence="1">Uncharacterized protein</fullName>
    </submittedName>
</protein>
<keyword evidence="2" id="KW-1185">Reference proteome</keyword>
<dbReference type="KEGG" id="snay:FZC37_02065"/>
<evidence type="ECO:0000313" key="1">
    <source>
        <dbReference type="EMBL" id="QEK39707.1"/>
    </source>
</evidence>
<dbReference type="RefSeq" id="WP_148952068.1">
    <property type="nucleotide sequence ID" value="NZ_CP043312.1"/>
</dbReference>
<organism evidence="1 2">
    <name type="scientific">Candidatus Sneabacter namystus</name>
    <dbReference type="NCBI Taxonomy" id="2601646"/>
    <lineage>
        <taxon>Bacteria</taxon>
        <taxon>Pseudomonadati</taxon>
        <taxon>Pseudomonadota</taxon>
        <taxon>Alphaproteobacteria</taxon>
        <taxon>Rickettsiales</taxon>
        <taxon>Rickettsiaceae</taxon>
        <taxon>Rickettsieae</taxon>
        <taxon>Candidatus Sneabacter</taxon>
    </lineage>
</organism>
<accession>A0A5C0UIU0</accession>
<dbReference type="Proteomes" id="UP000323844">
    <property type="component" value="Chromosome"/>
</dbReference>
<reference evidence="1 2" key="1">
    <citation type="submission" date="2019-08" db="EMBL/GenBank/DDBJ databases">
        <title>Highly reduced genomes of protist endosymbionts show evolutionary convergence.</title>
        <authorList>
            <person name="George E."/>
            <person name="Husnik F."/>
            <person name="Tashyreva D."/>
            <person name="Prokopchuk G."/>
            <person name="Horak A."/>
            <person name="Kwong W.K."/>
            <person name="Lukes J."/>
            <person name="Keeling P.J."/>
        </authorList>
    </citation>
    <scope>NUCLEOTIDE SEQUENCE [LARGE SCALE GENOMIC DNA]</scope>
    <source>
        <strain evidence="1">1621</strain>
    </source>
</reference>
<evidence type="ECO:0000313" key="2">
    <source>
        <dbReference type="Proteomes" id="UP000323844"/>
    </source>
</evidence>
<sequence length="420" mass="49055">MTLFSCFYYLLIFCTFNLFLVSNVYAGAWLRKKGESYFSCSSDVIKTSAFWENLCQVKNIFHEDFIEDKQMAINDWRYIAEYEPDIIILLPKGNKALHGGYTEANPMFVSMRARARKFRNGTEERMRIQFKRMKELETILDSLLHYSSGRIVSQAFYEYGISDWCTVGTKLINVHYLQKFLLHTNDHISWHSSLRLKVLDCYPYFLSIMPSVYYQCSYKMSHGVTRNNDGKLQKKFPYFRCISHNYGFGAEALLGYTSEKPFSIGPLQVHKRYVDRSVGFFSKKSCPNWGEIRADVTYGFILANDYELTAQVFWSCLYPFRNDGLCTMSTKSSCVTLTKQLDKISMNFSLILEHIDATSFLKDSVLHSILYDRYLQNGKSTLYYNIEEHGVCGKKHEELFCKKNFNLFNLGCSFRISLEF</sequence>
<gene>
    <name evidence="1" type="ORF">FZC37_02065</name>
</gene>
<dbReference type="EMBL" id="CP043312">
    <property type="protein sequence ID" value="QEK39707.1"/>
    <property type="molecule type" value="Genomic_DNA"/>
</dbReference>
<dbReference type="AlphaFoldDB" id="A0A5C0UIU0"/>
<name>A0A5C0UIU0_9RICK</name>